<evidence type="ECO:0000256" key="7">
    <source>
        <dbReference type="HAMAP-Rule" id="MF_00186"/>
    </source>
</evidence>
<feature type="binding site" evidence="7">
    <location>
        <position position="243"/>
    </location>
    <ligand>
        <name>glycerol</name>
        <dbReference type="ChEBI" id="CHEBI:17754"/>
    </ligand>
</feature>
<protein>
    <recommendedName>
        <fullName evidence="7">Glycerol kinase</fullName>
        <ecNumber evidence="7">2.7.1.30</ecNumber>
    </recommendedName>
    <alternativeName>
        <fullName evidence="7">ATP:glycerol 3-phosphotransferase</fullName>
    </alternativeName>
    <alternativeName>
        <fullName evidence="7">Glycerokinase</fullName>
        <shortName evidence="7">GK</shortName>
    </alternativeName>
</protein>
<dbReference type="PIRSF" id="PIRSF000538">
    <property type="entry name" value="GlpK"/>
    <property type="match status" value="1"/>
</dbReference>
<comment type="catalytic activity">
    <reaction evidence="7">
        <text>glycerol + ATP = sn-glycerol 3-phosphate + ADP + H(+)</text>
        <dbReference type="Rhea" id="RHEA:21644"/>
        <dbReference type="ChEBI" id="CHEBI:15378"/>
        <dbReference type="ChEBI" id="CHEBI:17754"/>
        <dbReference type="ChEBI" id="CHEBI:30616"/>
        <dbReference type="ChEBI" id="CHEBI:57597"/>
        <dbReference type="ChEBI" id="CHEBI:456216"/>
        <dbReference type="EC" id="2.7.1.30"/>
    </reaction>
</comment>
<feature type="binding site" evidence="7">
    <location>
        <position position="133"/>
    </location>
    <ligand>
        <name>sn-glycerol 3-phosphate</name>
        <dbReference type="ChEBI" id="CHEBI:57597"/>
    </ligand>
</feature>
<evidence type="ECO:0000256" key="6">
    <source>
        <dbReference type="ARBA" id="ARBA00022840"/>
    </source>
</evidence>
<feature type="binding site" evidence="7">
    <location>
        <position position="11"/>
    </location>
    <ligand>
        <name>sn-glycerol 3-phosphate</name>
        <dbReference type="ChEBI" id="CHEBI:57597"/>
    </ligand>
</feature>
<evidence type="ECO:0000259" key="10">
    <source>
        <dbReference type="Pfam" id="PF02782"/>
    </source>
</evidence>
<feature type="binding site" evidence="7">
    <location>
        <position position="440"/>
    </location>
    <ligand>
        <name>ADP</name>
        <dbReference type="ChEBI" id="CHEBI:456216"/>
    </ligand>
</feature>
<name>A0ABW0QB57_9BURK</name>
<dbReference type="PANTHER" id="PTHR10196:SF69">
    <property type="entry name" value="GLYCEROL KINASE"/>
    <property type="match status" value="1"/>
</dbReference>
<dbReference type="PANTHER" id="PTHR10196">
    <property type="entry name" value="SUGAR KINASE"/>
    <property type="match status" value="1"/>
</dbReference>
<feature type="binding site" evidence="7">
    <location>
        <position position="81"/>
    </location>
    <ligand>
        <name>glycerol</name>
        <dbReference type="ChEBI" id="CHEBI:17754"/>
    </ligand>
</feature>
<dbReference type="InterPro" id="IPR005999">
    <property type="entry name" value="Glycerol_kin"/>
</dbReference>
<feature type="binding site" evidence="7">
    <location>
        <position position="444"/>
    </location>
    <ligand>
        <name>ADP</name>
        <dbReference type="ChEBI" id="CHEBI:456216"/>
    </ligand>
</feature>
<dbReference type="InterPro" id="IPR018484">
    <property type="entry name" value="FGGY_N"/>
</dbReference>
<feature type="binding site" evidence="7">
    <location>
        <position position="11"/>
    </location>
    <ligand>
        <name>ADP</name>
        <dbReference type="ChEBI" id="CHEBI:456216"/>
    </ligand>
</feature>
<dbReference type="InterPro" id="IPR043129">
    <property type="entry name" value="ATPase_NBD"/>
</dbReference>
<dbReference type="PROSITE" id="PS00933">
    <property type="entry name" value="FGGY_KINASES_1"/>
    <property type="match status" value="1"/>
</dbReference>
<dbReference type="NCBIfam" id="TIGR01311">
    <property type="entry name" value="glycerol_kin"/>
    <property type="match status" value="1"/>
</dbReference>
<organism evidence="11 12">
    <name type="scientific">Polaromonas jejuensis</name>
    <dbReference type="NCBI Taxonomy" id="457502"/>
    <lineage>
        <taxon>Bacteria</taxon>
        <taxon>Pseudomonadati</taxon>
        <taxon>Pseudomonadota</taxon>
        <taxon>Betaproteobacteria</taxon>
        <taxon>Burkholderiales</taxon>
        <taxon>Comamonadaceae</taxon>
        <taxon>Polaromonas</taxon>
    </lineage>
</organism>
<feature type="binding site" evidence="7">
    <location>
        <position position="133"/>
    </location>
    <ligand>
        <name>glycerol</name>
        <dbReference type="ChEBI" id="CHEBI:17754"/>
    </ligand>
</feature>
<dbReference type="GO" id="GO:0004370">
    <property type="term" value="F:glycerol kinase activity"/>
    <property type="evidence" value="ECO:0007669"/>
    <property type="project" value="UniProtKB-EC"/>
</dbReference>
<evidence type="ECO:0000256" key="8">
    <source>
        <dbReference type="RuleBase" id="RU003733"/>
    </source>
</evidence>
<keyword evidence="6 7" id="KW-0067">ATP-binding</keyword>
<feature type="binding site" evidence="7">
    <location>
        <position position="264"/>
    </location>
    <ligand>
        <name>ADP</name>
        <dbReference type="ChEBI" id="CHEBI:456216"/>
    </ligand>
</feature>
<comment type="pathway">
    <text evidence="7">Polyol metabolism; glycerol degradation via glycerol kinase pathway; sn-glycerol 3-phosphate from glycerol: step 1/1.</text>
</comment>
<comment type="caution">
    <text evidence="11">The sequence shown here is derived from an EMBL/GenBank/DDBJ whole genome shotgun (WGS) entry which is preliminary data.</text>
</comment>
<dbReference type="InterPro" id="IPR018485">
    <property type="entry name" value="FGGY_C"/>
</dbReference>
<gene>
    <name evidence="7 11" type="primary">glpK</name>
    <name evidence="11" type="ORF">ACFPP7_14310</name>
</gene>
<feature type="binding site" evidence="7">
    <location>
        <position position="13"/>
    </location>
    <ligand>
        <name>ATP</name>
        <dbReference type="ChEBI" id="CHEBI:30616"/>
    </ligand>
</feature>
<comment type="similarity">
    <text evidence="1 7 8">Belongs to the FGGY kinase family.</text>
</comment>
<feature type="binding site" evidence="7">
    <location>
        <position position="82"/>
    </location>
    <ligand>
        <name>glycerol</name>
        <dbReference type="ChEBI" id="CHEBI:17754"/>
    </ligand>
</feature>
<feature type="binding site" evidence="7">
    <location>
        <position position="339"/>
    </location>
    <ligand>
        <name>ATP</name>
        <dbReference type="ChEBI" id="CHEBI:30616"/>
    </ligand>
</feature>
<dbReference type="CDD" id="cd07786">
    <property type="entry name" value="FGGY_EcGK_like"/>
    <property type="match status" value="1"/>
</dbReference>
<evidence type="ECO:0000313" key="11">
    <source>
        <dbReference type="EMBL" id="MFC5522076.1"/>
    </source>
</evidence>
<feature type="binding site" evidence="7">
    <location>
        <position position="264"/>
    </location>
    <ligand>
        <name>ATP</name>
        <dbReference type="ChEBI" id="CHEBI:30616"/>
    </ligand>
</feature>
<keyword evidence="4 7" id="KW-0418">Kinase</keyword>
<feature type="binding site" evidence="7">
    <location>
        <position position="82"/>
    </location>
    <ligand>
        <name>sn-glycerol 3-phosphate</name>
        <dbReference type="ChEBI" id="CHEBI:57597"/>
    </ligand>
</feature>
<comment type="function">
    <text evidence="7">Key enzyme in the regulation of glycerol uptake and metabolism. Catalyzes the phosphorylation of glycerol to yield sn-glycerol 3-phosphate.</text>
</comment>
<dbReference type="InterPro" id="IPR018483">
    <property type="entry name" value="Carb_kinase_FGGY_CS"/>
</dbReference>
<evidence type="ECO:0000313" key="12">
    <source>
        <dbReference type="Proteomes" id="UP001596084"/>
    </source>
</evidence>
<feature type="binding site" evidence="7">
    <location>
        <position position="81"/>
    </location>
    <ligand>
        <name>sn-glycerol 3-phosphate</name>
        <dbReference type="ChEBI" id="CHEBI:57597"/>
    </ligand>
</feature>
<evidence type="ECO:0000256" key="5">
    <source>
        <dbReference type="ARBA" id="ARBA00022798"/>
    </source>
</evidence>
<evidence type="ECO:0000256" key="2">
    <source>
        <dbReference type="ARBA" id="ARBA00022679"/>
    </source>
</evidence>
<keyword evidence="12" id="KW-1185">Reference proteome</keyword>
<feature type="binding site" evidence="7">
    <location>
        <position position="440"/>
    </location>
    <ligand>
        <name>ATP</name>
        <dbReference type="ChEBI" id="CHEBI:30616"/>
    </ligand>
</feature>
<feature type="binding site" evidence="7">
    <location>
        <position position="12"/>
    </location>
    <ligand>
        <name>ATP</name>
        <dbReference type="ChEBI" id="CHEBI:30616"/>
    </ligand>
</feature>
<keyword evidence="2 7" id="KW-0808">Transferase</keyword>
<dbReference type="Gene3D" id="3.30.420.40">
    <property type="match status" value="2"/>
</dbReference>
<dbReference type="EC" id="2.7.1.30" evidence="7"/>
<accession>A0ABW0QB57</accession>
<keyword evidence="3 7" id="KW-0547">Nucleotide-binding</keyword>
<dbReference type="SUPFAM" id="SSF53067">
    <property type="entry name" value="Actin-like ATPase domain"/>
    <property type="match status" value="2"/>
</dbReference>
<dbReference type="InterPro" id="IPR000577">
    <property type="entry name" value="Carb_kinase_FGGY"/>
</dbReference>
<reference evidence="12" key="1">
    <citation type="journal article" date="2019" name="Int. J. Syst. Evol. Microbiol.">
        <title>The Global Catalogue of Microorganisms (GCM) 10K type strain sequencing project: providing services to taxonomists for standard genome sequencing and annotation.</title>
        <authorList>
            <consortium name="The Broad Institute Genomics Platform"/>
            <consortium name="The Broad Institute Genome Sequencing Center for Infectious Disease"/>
            <person name="Wu L."/>
            <person name="Ma J."/>
        </authorList>
    </citation>
    <scope>NUCLEOTIDE SEQUENCE [LARGE SCALE GENOMIC DNA]</scope>
    <source>
        <strain evidence="12">CGMCC 4.7277</strain>
    </source>
</reference>
<sequence length="525" mass="56079">MTYLLALDQGTSSSRSIVFDAQGHVLAMAQKELPQIYPKPGWVEHDAMEIWRSQLATARQALEKAGLKASDIHALGITNQRETTVVWNRQTGQPIHHAIVWQDRRAEATCAQLRAQGKEALIQSKTGLPVDAYFSGSKLKWLLDHVPGARAQADRGELAFGTIDSWLMWQLTGGALHATDVSNASRTMLFNVHSNQWDSELLELLEIPASLMPEVKPSSAYYGEVRPELLGHAIVIGGVAGDQQSALFGQACFKAGMAKNTYGTGCFMLMHTGQQFQTSRNGLLTTSAAQIAPTLVASRTALPPEGALSSLGRPDAGQATWQPEFAIEGSVFVGGAVVQWLRDGLHAIQGSSEVQALAQSVPDSGGVMMVPAFTGLGAPYWKPDARGTITGLTRGTTLAHIARAALESIAYQSAALLQAMSRDAVSAGAAPVAELRVDGGACINDLLMQFQADLLGIPVVRPAVTETTALGAAYLAGLSSGVYRSTGELSGMWRAERTFLPTLSADRAAALMEQWEHAVRQTVLQ</sequence>
<dbReference type="HAMAP" id="MF_00186">
    <property type="entry name" value="Glycerol_kin"/>
    <property type="match status" value="1"/>
</dbReference>
<evidence type="ECO:0000256" key="3">
    <source>
        <dbReference type="ARBA" id="ARBA00022741"/>
    </source>
</evidence>
<feature type="binding site" evidence="7">
    <location>
        <position position="335"/>
    </location>
    <ligand>
        <name>ADP</name>
        <dbReference type="ChEBI" id="CHEBI:456216"/>
    </ligand>
</feature>
<dbReference type="Pfam" id="PF00370">
    <property type="entry name" value="FGGY_N"/>
    <property type="match status" value="1"/>
</dbReference>
<proteinExistence type="inferred from homology"/>
<evidence type="ECO:0000256" key="1">
    <source>
        <dbReference type="ARBA" id="ARBA00009156"/>
    </source>
</evidence>
<dbReference type="Proteomes" id="UP001596084">
    <property type="component" value="Unassembled WGS sequence"/>
</dbReference>
<keyword evidence="5 7" id="KW-0319">Glycerol metabolism</keyword>
<feature type="binding site" evidence="7">
    <location>
        <position position="15"/>
    </location>
    <ligand>
        <name>ADP</name>
        <dbReference type="ChEBI" id="CHEBI:456216"/>
    </ligand>
</feature>
<feature type="binding site" evidence="7">
    <location>
        <position position="335"/>
    </location>
    <ligand>
        <name>ATP</name>
        <dbReference type="ChEBI" id="CHEBI:30616"/>
    </ligand>
</feature>
<feature type="binding site" evidence="7">
    <location>
        <position position="242"/>
    </location>
    <ligand>
        <name>sn-glycerol 3-phosphate</name>
        <dbReference type="ChEBI" id="CHEBI:57597"/>
    </ligand>
</feature>
<feature type="domain" description="Carbohydrate kinase FGGY N-terminal" evidence="9">
    <location>
        <begin position="3"/>
        <end position="249"/>
    </location>
</feature>
<dbReference type="EMBL" id="JBHSMX010000022">
    <property type="protein sequence ID" value="MFC5522076.1"/>
    <property type="molecule type" value="Genomic_DNA"/>
</dbReference>
<dbReference type="Pfam" id="PF02782">
    <property type="entry name" value="FGGY_C"/>
    <property type="match status" value="1"/>
</dbReference>
<dbReference type="RefSeq" id="WP_068835598.1">
    <property type="nucleotide sequence ID" value="NZ_JBHSMX010000022.1"/>
</dbReference>
<evidence type="ECO:0000259" key="9">
    <source>
        <dbReference type="Pfam" id="PF00370"/>
    </source>
</evidence>
<feature type="binding site" evidence="7">
    <location>
        <position position="242"/>
    </location>
    <ligand>
        <name>glycerol</name>
        <dbReference type="ChEBI" id="CHEBI:17754"/>
    </ligand>
</feature>
<feature type="domain" description="Carbohydrate kinase FGGY C-terminal" evidence="10">
    <location>
        <begin position="259"/>
        <end position="478"/>
    </location>
</feature>
<feature type="binding site" evidence="7">
    <location>
        <position position="11"/>
    </location>
    <ligand>
        <name>ATP</name>
        <dbReference type="ChEBI" id="CHEBI:30616"/>
    </ligand>
</feature>
<comment type="activity regulation">
    <text evidence="7">Inhibited by fructose 1,6-bisphosphate (FBP).</text>
</comment>
<evidence type="ECO:0000256" key="4">
    <source>
        <dbReference type="ARBA" id="ARBA00022777"/>
    </source>
</evidence>
<dbReference type="PROSITE" id="PS00445">
    <property type="entry name" value="FGGY_KINASES_2"/>
    <property type="match status" value="1"/>
</dbReference>